<proteinExistence type="predicted"/>
<accession>A0A8J7U3K5</accession>
<feature type="chain" id="PRO_5035232797" description="YaiO family outer membrane beta-barrel protein" evidence="1">
    <location>
        <begin position="20"/>
        <end position="272"/>
    </location>
</feature>
<dbReference type="AlphaFoldDB" id="A0A8J7U3K5"/>
<dbReference type="Proteomes" id="UP000664417">
    <property type="component" value="Unassembled WGS sequence"/>
</dbReference>
<name>A0A8J7U3K5_9BACT</name>
<sequence>MNAIKCFLCGLVLCAPLWALEPTLPPGRIQFKLDFSLFDADEYLDRRKIKTPISTLSPYDEFEAREGKFTVNYGWGEGITLVSETTWRDQELSGAADSPTASGVTGVYLAMRQTLSGTRDGTRFMAETGVWYPVEADQDEAFAFEYEALNWVFVASYNQDFFPTSGGFEMDLGYRFRNEAPDDEYFFDTALRLNVPLIGSLRVHYHVVESKDRTTTDYPVTAYPLDRGSQILGLSLERKIGRLDVRVGYETTVAGRNQFDHSGLKFGLSWMR</sequence>
<dbReference type="RefSeq" id="WP_207858672.1">
    <property type="nucleotide sequence ID" value="NZ_JAFREP010000007.1"/>
</dbReference>
<evidence type="ECO:0000256" key="1">
    <source>
        <dbReference type="SAM" id="SignalP"/>
    </source>
</evidence>
<reference evidence="2" key="1">
    <citation type="submission" date="2021-03" db="EMBL/GenBank/DDBJ databases">
        <authorList>
            <person name="Wang G."/>
        </authorList>
    </citation>
    <scope>NUCLEOTIDE SEQUENCE</scope>
    <source>
        <strain evidence="2">KCTC 12899</strain>
    </source>
</reference>
<protein>
    <recommendedName>
        <fullName evidence="4">YaiO family outer membrane beta-barrel protein</fullName>
    </recommendedName>
</protein>
<dbReference type="EMBL" id="JAFREP010000007">
    <property type="protein sequence ID" value="MBO1318854.1"/>
    <property type="molecule type" value="Genomic_DNA"/>
</dbReference>
<evidence type="ECO:0008006" key="4">
    <source>
        <dbReference type="Google" id="ProtNLM"/>
    </source>
</evidence>
<evidence type="ECO:0000313" key="3">
    <source>
        <dbReference type="Proteomes" id="UP000664417"/>
    </source>
</evidence>
<gene>
    <name evidence="2" type="ORF">J3U88_10320</name>
</gene>
<feature type="signal peptide" evidence="1">
    <location>
        <begin position="1"/>
        <end position="19"/>
    </location>
</feature>
<evidence type="ECO:0000313" key="2">
    <source>
        <dbReference type="EMBL" id="MBO1318854.1"/>
    </source>
</evidence>
<comment type="caution">
    <text evidence="2">The sequence shown here is derived from an EMBL/GenBank/DDBJ whole genome shotgun (WGS) entry which is preliminary data.</text>
</comment>
<organism evidence="2 3">
    <name type="scientific">Acanthopleuribacter pedis</name>
    <dbReference type="NCBI Taxonomy" id="442870"/>
    <lineage>
        <taxon>Bacteria</taxon>
        <taxon>Pseudomonadati</taxon>
        <taxon>Acidobacteriota</taxon>
        <taxon>Holophagae</taxon>
        <taxon>Acanthopleuribacterales</taxon>
        <taxon>Acanthopleuribacteraceae</taxon>
        <taxon>Acanthopleuribacter</taxon>
    </lineage>
</organism>
<keyword evidence="1" id="KW-0732">Signal</keyword>
<keyword evidence="3" id="KW-1185">Reference proteome</keyword>